<dbReference type="GO" id="GO:0007165">
    <property type="term" value="P:signal transduction"/>
    <property type="evidence" value="ECO:0007669"/>
    <property type="project" value="InterPro"/>
</dbReference>
<evidence type="ECO:0000256" key="1">
    <source>
        <dbReference type="ARBA" id="ARBA00011982"/>
    </source>
</evidence>
<dbReference type="OMA" id="ANVEGEM"/>
<dbReference type="SUPFAM" id="SSF52058">
    <property type="entry name" value="L domain-like"/>
    <property type="match status" value="1"/>
</dbReference>
<reference evidence="9 10" key="1">
    <citation type="journal article" date="2016" name="G3 (Bethesda)">
        <title>First Draft Assembly and Annotation of the Genome of a California Endemic Oak Quercus lobata Nee (Fagaceae).</title>
        <authorList>
            <person name="Sork V.L."/>
            <person name="Fitz-Gibbon S.T."/>
            <person name="Puiu D."/>
            <person name="Crepeau M."/>
            <person name="Gugger P.F."/>
            <person name="Sherman R."/>
            <person name="Stevens K."/>
            <person name="Langley C.H."/>
            <person name="Pellegrini M."/>
            <person name="Salzberg S.L."/>
        </authorList>
    </citation>
    <scope>NUCLEOTIDE SEQUENCE [LARGE SCALE GENOMIC DNA]</scope>
    <source>
        <strain evidence="9 10">cv. SW786</strain>
    </source>
</reference>
<keyword evidence="4" id="KW-0378">Hydrolase</keyword>
<reference evidence="9" key="2">
    <citation type="submission" date="2021-01" db="UniProtKB">
        <authorList>
            <consortium name="EnsemblPlants"/>
        </authorList>
    </citation>
    <scope>IDENTIFICATION</scope>
</reference>
<dbReference type="InterPro" id="IPR058546">
    <property type="entry name" value="RPS4B/Roq1-like_LRR"/>
</dbReference>
<dbReference type="PRINTS" id="PR00364">
    <property type="entry name" value="DISEASERSIST"/>
</dbReference>
<dbReference type="InterPro" id="IPR032675">
    <property type="entry name" value="LRR_dom_sf"/>
</dbReference>
<evidence type="ECO:0000313" key="10">
    <source>
        <dbReference type="Proteomes" id="UP000594261"/>
    </source>
</evidence>
<comment type="catalytic activity">
    <reaction evidence="7">
        <text>NAD(+) + H2O = ADP-D-ribose + nicotinamide + H(+)</text>
        <dbReference type="Rhea" id="RHEA:16301"/>
        <dbReference type="ChEBI" id="CHEBI:15377"/>
        <dbReference type="ChEBI" id="CHEBI:15378"/>
        <dbReference type="ChEBI" id="CHEBI:17154"/>
        <dbReference type="ChEBI" id="CHEBI:57540"/>
        <dbReference type="ChEBI" id="CHEBI:57967"/>
        <dbReference type="EC" id="3.2.2.6"/>
    </reaction>
    <physiologicalReaction direction="left-to-right" evidence="7">
        <dbReference type="Rhea" id="RHEA:16302"/>
    </physiologicalReaction>
</comment>
<feature type="domain" description="TIR" evidence="8">
    <location>
        <begin position="19"/>
        <end position="185"/>
    </location>
</feature>
<dbReference type="SUPFAM" id="SSF52540">
    <property type="entry name" value="P-loop containing nucleoside triphosphate hydrolases"/>
    <property type="match status" value="1"/>
</dbReference>
<dbReference type="InterPro" id="IPR058192">
    <property type="entry name" value="WHD_ROQ1-like"/>
</dbReference>
<dbReference type="GO" id="GO:0061809">
    <property type="term" value="F:NAD+ nucleosidase activity, cyclic ADP-ribose generating"/>
    <property type="evidence" value="ECO:0007669"/>
    <property type="project" value="UniProtKB-EC"/>
</dbReference>
<dbReference type="InterPro" id="IPR027417">
    <property type="entry name" value="P-loop_NTPase"/>
</dbReference>
<dbReference type="InterPro" id="IPR044974">
    <property type="entry name" value="Disease_R_plants"/>
</dbReference>
<keyword evidence="3" id="KW-0677">Repeat</keyword>
<accession>A0A7N2M5X1</accession>
<evidence type="ECO:0000256" key="2">
    <source>
        <dbReference type="ARBA" id="ARBA00022614"/>
    </source>
</evidence>
<dbReference type="PANTHER" id="PTHR11017:SF559">
    <property type="entry name" value="DISEASE RESISTANCE PROTEIN CHL1"/>
    <property type="match status" value="1"/>
</dbReference>
<dbReference type="Pfam" id="PF23286">
    <property type="entry name" value="LRR_13"/>
    <property type="match status" value="1"/>
</dbReference>
<dbReference type="AlphaFoldDB" id="A0A7N2M5X1"/>
<dbReference type="Gene3D" id="3.40.50.10140">
    <property type="entry name" value="Toll/interleukin-1 receptor homology (TIR) domain"/>
    <property type="match status" value="1"/>
</dbReference>
<dbReference type="GO" id="GO:0043531">
    <property type="term" value="F:ADP binding"/>
    <property type="evidence" value="ECO:0007669"/>
    <property type="project" value="InterPro"/>
</dbReference>
<dbReference type="Proteomes" id="UP000594261">
    <property type="component" value="Chromosome 7"/>
</dbReference>
<evidence type="ECO:0000256" key="3">
    <source>
        <dbReference type="ARBA" id="ARBA00022737"/>
    </source>
</evidence>
<evidence type="ECO:0000256" key="4">
    <source>
        <dbReference type="ARBA" id="ARBA00022801"/>
    </source>
</evidence>
<sequence>MSTQGASTSSPSSSSTPRWTYDVFLSFRGEDTRKNFTDHLYNALKNKGIETFRDDEKLERGKSISQELVKAIEESRFAIVIFSIYYASSTWCLDELEHIVRCRKEKGLEVFPIFYHVDPSDVRKQKGTFAEAFDKYKESWKDSIEKVETWKSTLTEVANLSGWDLRDRHESEFIQEIVEEMIKKLNSKFLISNESLVGIESIVAELIPSYLDFGNNVCMIGICGMGGIGKTTLARVVYHMHSDKFEASSFIADVREKSEKGGLFELQRKILQDLGVTNTNISDVHQGVPIIKNWLLRKKVLLVLDDVNHVQQLEKLAGERHWFGLGSWIIITTRDKNVLVAHGVLKIYKPNGLNNDDALKLFYSKAFKNEQPREDYMPLSQEVVNYANGLPLALVILGSFLAGKTRDEWQSASNYFKKNPPKEIFDILKISFDGLEDVWQEVFLDIACFFTKWIKENVIHILENCGVDARIAIRVLMDKSLLTLKYKFGCEHLGMHDLLIEMGQKIVRQQSGGEPGKQRRLWLLDDLFHVLENNMATDEIQAIVIDTWQVISHKKNNGEAAFNFEEFPETFSKMSNLRLLIIGGSRIPIDLNHVPNSLRHLSWKHCPLKCLPSSLQPKKLVELDLESSECEYLWEGAKCLENLKSINLFRSNLIRTPDFSGAPRLEVLKLGWCYHLVGLHPSIGQLNKLKSLDLRVCKSLTNLPSLSAKMESLTSIDLSHCSKIKMIPEFKGTMKSLSQLILSGTAIEELPPSSIECLTVLEILDLKGCRDLKCLPSNMDSLRSLKFLDLSRCSKLANLPENLRKMKCLERLDLTGMSQLEEIELNRIGCLSSLKYLSLSRHKFVTVPAIFSPLSKLEVLDLTYCRKLLSVSELPSTTRYINLHCSFFRGYDESSGVVAFTILNRYLQGLLCQKIGYETATKRKEDGSKTEFQIIIPGCSVPRWLTHQSRGNSISVVLSPNWCNSRWMGFTLCALFNRHGGLRSGFRARVKAIGDMPHSQYISQFHFGSCSSNHVWLLYLSRDDWFSTVGKGECSQIEVVFEIDSPDPSNPVGQCGVSLVYEQDMELMEESNQANAQCCSSSHVITFDGWDGVHRGFVKSKRRKKRKRVAVMTVMTKYLFNVKKMKYFPLHPMLRTKLKKKRVWSKKLLCLLESLVSILSRII</sequence>
<evidence type="ECO:0000313" key="9">
    <source>
        <dbReference type="EnsemblPlants" id="QL07p047299:mrna"/>
    </source>
</evidence>
<dbReference type="FunCoup" id="A0A7N2M5X1">
    <property type="interactions" value="255"/>
</dbReference>
<dbReference type="Pfam" id="PF01582">
    <property type="entry name" value="TIR"/>
    <property type="match status" value="1"/>
</dbReference>
<dbReference type="SUPFAM" id="SSF52200">
    <property type="entry name" value="Toll/Interleukin receptor TIR domain"/>
    <property type="match status" value="1"/>
</dbReference>
<organism evidence="9 10">
    <name type="scientific">Quercus lobata</name>
    <name type="common">Valley oak</name>
    <dbReference type="NCBI Taxonomy" id="97700"/>
    <lineage>
        <taxon>Eukaryota</taxon>
        <taxon>Viridiplantae</taxon>
        <taxon>Streptophyta</taxon>
        <taxon>Embryophyta</taxon>
        <taxon>Tracheophyta</taxon>
        <taxon>Spermatophyta</taxon>
        <taxon>Magnoliopsida</taxon>
        <taxon>eudicotyledons</taxon>
        <taxon>Gunneridae</taxon>
        <taxon>Pentapetalae</taxon>
        <taxon>rosids</taxon>
        <taxon>fabids</taxon>
        <taxon>Fagales</taxon>
        <taxon>Fagaceae</taxon>
        <taxon>Quercus</taxon>
    </lineage>
</organism>
<dbReference type="PROSITE" id="PS50104">
    <property type="entry name" value="TIR"/>
    <property type="match status" value="1"/>
</dbReference>
<dbReference type="Gramene" id="QL07p047299:mrna">
    <property type="protein sequence ID" value="QL07p047299:mrna"/>
    <property type="gene ID" value="QL07p047299"/>
</dbReference>
<dbReference type="Pfam" id="PF20160">
    <property type="entry name" value="C-JID"/>
    <property type="match status" value="1"/>
</dbReference>
<keyword evidence="2" id="KW-0433">Leucine-rich repeat</keyword>
<keyword evidence="10" id="KW-1185">Reference proteome</keyword>
<evidence type="ECO:0000256" key="7">
    <source>
        <dbReference type="ARBA" id="ARBA00047304"/>
    </source>
</evidence>
<dbReference type="InterPro" id="IPR045344">
    <property type="entry name" value="C-JID"/>
</dbReference>
<dbReference type="PANTHER" id="PTHR11017">
    <property type="entry name" value="LEUCINE-RICH REPEAT-CONTAINING PROTEIN"/>
    <property type="match status" value="1"/>
</dbReference>
<dbReference type="InterPro" id="IPR000157">
    <property type="entry name" value="TIR_dom"/>
</dbReference>
<dbReference type="InParanoid" id="A0A7N2M5X1"/>
<dbReference type="InterPro" id="IPR002182">
    <property type="entry name" value="NB-ARC"/>
</dbReference>
<keyword evidence="6" id="KW-0520">NAD</keyword>
<dbReference type="Pfam" id="PF00931">
    <property type="entry name" value="NB-ARC"/>
    <property type="match status" value="1"/>
</dbReference>
<evidence type="ECO:0000256" key="5">
    <source>
        <dbReference type="ARBA" id="ARBA00022821"/>
    </source>
</evidence>
<dbReference type="Gene3D" id="3.80.10.10">
    <property type="entry name" value="Ribonuclease Inhibitor"/>
    <property type="match status" value="2"/>
</dbReference>
<dbReference type="Gene3D" id="1.10.8.430">
    <property type="entry name" value="Helical domain of apoptotic protease-activating factors"/>
    <property type="match status" value="1"/>
</dbReference>
<keyword evidence="5" id="KW-0611">Plant defense</keyword>
<dbReference type="FunFam" id="3.40.50.10140:FF:000007">
    <property type="entry name" value="Disease resistance protein (TIR-NBS-LRR class)"/>
    <property type="match status" value="1"/>
</dbReference>
<dbReference type="EnsemblPlants" id="QL07p047299:mrna">
    <property type="protein sequence ID" value="QL07p047299:mrna"/>
    <property type="gene ID" value="QL07p047299"/>
</dbReference>
<dbReference type="Gene3D" id="3.40.50.300">
    <property type="entry name" value="P-loop containing nucleotide triphosphate hydrolases"/>
    <property type="match status" value="1"/>
</dbReference>
<dbReference type="EMBL" id="LRBV02000007">
    <property type="status" value="NOT_ANNOTATED_CDS"/>
    <property type="molecule type" value="Genomic_DNA"/>
</dbReference>
<protein>
    <recommendedName>
        <fullName evidence="1">ADP-ribosyl cyclase/cyclic ADP-ribose hydrolase</fullName>
        <ecNumber evidence="1">3.2.2.6</ecNumber>
    </recommendedName>
</protein>
<dbReference type="InterPro" id="IPR042197">
    <property type="entry name" value="Apaf_helical"/>
</dbReference>
<dbReference type="SMART" id="SM00255">
    <property type="entry name" value="TIR"/>
    <property type="match status" value="1"/>
</dbReference>
<evidence type="ECO:0000259" key="8">
    <source>
        <dbReference type="PROSITE" id="PS50104"/>
    </source>
</evidence>
<dbReference type="InterPro" id="IPR035897">
    <property type="entry name" value="Toll_tir_struct_dom_sf"/>
</dbReference>
<dbReference type="GO" id="GO:0006952">
    <property type="term" value="P:defense response"/>
    <property type="evidence" value="ECO:0007669"/>
    <property type="project" value="UniProtKB-KW"/>
</dbReference>
<name>A0A7N2M5X1_QUELO</name>
<proteinExistence type="predicted"/>
<dbReference type="SUPFAM" id="SSF46785">
    <property type="entry name" value="Winged helix' DNA-binding domain"/>
    <property type="match status" value="1"/>
</dbReference>
<dbReference type="Pfam" id="PF23282">
    <property type="entry name" value="WHD_ROQ1"/>
    <property type="match status" value="1"/>
</dbReference>
<dbReference type="EC" id="3.2.2.6" evidence="1"/>
<dbReference type="InterPro" id="IPR036390">
    <property type="entry name" value="WH_DNA-bd_sf"/>
</dbReference>
<evidence type="ECO:0000256" key="6">
    <source>
        <dbReference type="ARBA" id="ARBA00023027"/>
    </source>
</evidence>